<dbReference type="GO" id="GO:0009451">
    <property type="term" value="P:RNA modification"/>
    <property type="evidence" value="ECO:0007669"/>
    <property type="project" value="InterPro"/>
</dbReference>
<comment type="caution">
    <text evidence="2">The sequence shown here is derived from an EMBL/GenBank/DDBJ whole genome shotgun (WGS) entry which is preliminary data.</text>
</comment>
<dbReference type="PANTHER" id="PTHR47926">
    <property type="entry name" value="PENTATRICOPEPTIDE REPEAT-CONTAINING PROTEIN"/>
    <property type="match status" value="1"/>
</dbReference>
<dbReference type="InterPro" id="IPR002885">
    <property type="entry name" value="PPR_rpt"/>
</dbReference>
<dbReference type="AlphaFoldDB" id="A0A834ZHJ6"/>
<dbReference type="OrthoDB" id="1936721at2759"/>
<dbReference type="InterPro" id="IPR046960">
    <property type="entry name" value="PPR_At4g14850-like_plant"/>
</dbReference>
<evidence type="ECO:0000313" key="3">
    <source>
        <dbReference type="Proteomes" id="UP000655225"/>
    </source>
</evidence>
<dbReference type="EMBL" id="JABCRI010000004">
    <property type="protein sequence ID" value="KAF8407525.1"/>
    <property type="molecule type" value="Genomic_DNA"/>
</dbReference>
<protein>
    <submittedName>
        <fullName evidence="2">Uncharacterized protein</fullName>
    </submittedName>
</protein>
<evidence type="ECO:0000256" key="1">
    <source>
        <dbReference type="ARBA" id="ARBA00022737"/>
    </source>
</evidence>
<sequence>MVKAIHFFGIQIGIGEDVSVISTWIAAYAKCSDLGLVERVFHGIPADLRTVVSWDSMIGGYAYLEKFVKAISKLIHAHGIRWGCDLDISVINTLISVYSKCGDIE</sequence>
<dbReference type="InterPro" id="IPR011990">
    <property type="entry name" value="TPR-like_helical_dom_sf"/>
</dbReference>
<dbReference type="Gene3D" id="1.25.40.10">
    <property type="entry name" value="Tetratricopeptide repeat domain"/>
    <property type="match status" value="1"/>
</dbReference>
<evidence type="ECO:0000313" key="2">
    <source>
        <dbReference type="EMBL" id="KAF8407525.1"/>
    </source>
</evidence>
<proteinExistence type="predicted"/>
<accession>A0A834ZHJ6</accession>
<keyword evidence="3" id="KW-1185">Reference proteome</keyword>
<gene>
    <name evidence="2" type="ORF">HHK36_006659</name>
</gene>
<dbReference type="Pfam" id="PF01535">
    <property type="entry name" value="PPR"/>
    <property type="match status" value="2"/>
</dbReference>
<name>A0A834ZHJ6_TETSI</name>
<organism evidence="2 3">
    <name type="scientific">Tetracentron sinense</name>
    <name type="common">Spur-leaf</name>
    <dbReference type="NCBI Taxonomy" id="13715"/>
    <lineage>
        <taxon>Eukaryota</taxon>
        <taxon>Viridiplantae</taxon>
        <taxon>Streptophyta</taxon>
        <taxon>Embryophyta</taxon>
        <taxon>Tracheophyta</taxon>
        <taxon>Spermatophyta</taxon>
        <taxon>Magnoliopsida</taxon>
        <taxon>Trochodendrales</taxon>
        <taxon>Trochodendraceae</taxon>
        <taxon>Tetracentron</taxon>
    </lineage>
</organism>
<dbReference type="GO" id="GO:0003723">
    <property type="term" value="F:RNA binding"/>
    <property type="evidence" value="ECO:0007669"/>
    <property type="project" value="InterPro"/>
</dbReference>
<reference evidence="2 3" key="1">
    <citation type="submission" date="2020-04" db="EMBL/GenBank/DDBJ databases">
        <title>Plant Genome Project.</title>
        <authorList>
            <person name="Zhang R.-G."/>
        </authorList>
    </citation>
    <scope>NUCLEOTIDE SEQUENCE [LARGE SCALE GENOMIC DNA]</scope>
    <source>
        <strain evidence="2">YNK0</strain>
        <tissue evidence="2">Leaf</tissue>
    </source>
</reference>
<keyword evidence="1" id="KW-0677">Repeat</keyword>
<dbReference type="Proteomes" id="UP000655225">
    <property type="component" value="Unassembled WGS sequence"/>
</dbReference>